<reference evidence="3" key="1">
    <citation type="journal article" date="2011" name="Nat. Genet.">
        <title>The Arabidopsis lyrata genome sequence and the basis of rapid genome size change.</title>
        <authorList>
            <person name="Hu T.T."/>
            <person name="Pattyn P."/>
            <person name="Bakker E.G."/>
            <person name="Cao J."/>
            <person name="Cheng J.-F."/>
            <person name="Clark R.M."/>
            <person name="Fahlgren N."/>
            <person name="Fawcett J.A."/>
            <person name="Grimwood J."/>
            <person name="Gundlach H."/>
            <person name="Haberer G."/>
            <person name="Hollister J.D."/>
            <person name="Ossowski S."/>
            <person name="Ottilar R.P."/>
            <person name="Salamov A.A."/>
            <person name="Schneeberger K."/>
            <person name="Spannagl M."/>
            <person name="Wang X."/>
            <person name="Yang L."/>
            <person name="Nasrallah M.E."/>
            <person name="Bergelson J."/>
            <person name="Carrington J.C."/>
            <person name="Gaut B.S."/>
            <person name="Schmutz J."/>
            <person name="Mayer K.F.X."/>
            <person name="Van de Peer Y."/>
            <person name="Grigoriev I.V."/>
            <person name="Nordborg M."/>
            <person name="Weigel D."/>
            <person name="Guo Y.-L."/>
        </authorList>
    </citation>
    <scope>NUCLEOTIDE SEQUENCE [LARGE SCALE GENOMIC DNA]</scope>
    <source>
        <strain evidence="3">cv. MN47</strain>
    </source>
</reference>
<dbReference type="Proteomes" id="UP000008694">
    <property type="component" value="Unassembled WGS sequence"/>
</dbReference>
<keyword evidence="3" id="KW-1185">Reference proteome</keyword>
<sequence length="74" mass="8168">MDKIIALQKVKSSLEAAARGRKLLKTSIVVNNAKEHVPKANHVARETAAATQAARERKVDDQLNQILDNRRPGN</sequence>
<feature type="region of interest" description="Disordered" evidence="1">
    <location>
        <begin position="43"/>
        <end position="74"/>
    </location>
</feature>
<dbReference type="Gramene" id="Al_scaffold_0004_611">
    <property type="protein sequence ID" value="Al_scaffold_0004_611"/>
    <property type="gene ID" value="Al_scaffold_0004_611"/>
</dbReference>
<dbReference type="AlphaFoldDB" id="D7LKM3"/>
<organism evidence="3">
    <name type="scientific">Arabidopsis lyrata subsp. lyrata</name>
    <name type="common">Lyre-leaved rock-cress</name>
    <dbReference type="NCBI Taxonomy" id="81972"/>
    <lineage>
        <taxon>Eukaryota</taxon>
        <taxon>Viridiplantae</taxon>
        <taxon>Streptophyta</taxon>
        <taxon>Embryophyta</taxon>
        <taxon>Tracheophyta</taxon>
        <taxon>Spermatophyta</taxon>
        <taxon>Magnoliopsida</taxon>
        <taxon>eudicotyledons</taxon>
        <taxon>Gunneridae</taxon>
        <taxon>Pentapetalae</taxon>
        <taxon>rosids</taxon>
        <taxon>malvids</taxon>
        <taxon>Brassicales</taxon>
        <taxon>Brassicaceae</taxon>
        <taxon>Camelineae</taxon>
        <taxon>Arabidopsis</taxon>
    </lineage>
</organism>
<gene>
    <name evidence="2" type="ORF">ARALYDRAFT_667892</name>
</gene>
<accession>D7LKM3</accession>
<evidence type="ECO:0000313" key="3">
    <source>
        <dbReference type="Proteomes" id="UP000008694"/>
    </source>
</evidence>
<dbReference type="EMBL" id="GL348716">
    <property type="protein sequence ID" value="EFH55105.1"/>
    <property type="molecule type" value="Genomic_DNA"/>
</dbReference>
<protein>
    <submittedName>
        <fullName evidence="2">Predicted protein</fullName>
    </submittedName>
</protein>
<proteinExistence type="predicted"/>
<evidence type="ECO:0000256" key="1">
    <source>
        <dbReference type="SAM" id="MobiDB-lite"/>
    </source>
</evidence>
<dbReference type="HOGENOM" id="CLU_2691127_0_0_1"/>
<name>D7LKM3_ARALL</name>
<evidence type="ECO:0000313" key="2">
    <source>
        <dbReference type="EMBL" id="EFH55105.1"/>
    </source>
</evidence>